<dbReference type="PANTHER" id="PTHR37809">
    <property type="entry name" value="RIBOSOMAL PROTEIN S12 METHYLTHIOTRANSFERASE ACCESSORY FACTOR YCAO"/>
    <property type="match status" value="1"/>
</dbReference>
<evidence type="ECO:0000313" key="2">
    <source>
        <dbReference type="EMBL" id="TQM41101.1"/>
    </source>
</evidence>
<dbReference type="Gene3D" id="3.30.160.660">
    <property type="match status" value="1"/>
</dbReference>
<comment type="caution">
    <text evidence="2">The sequence shown here is derived from an EMBL/GenBank/DDBJ whole genome shotgun (WGS) entry which is preliminary data.</text>
</comment>
<dbReference type="RefSeq" id="WP_089081782.1">
    <property type="nucleotide sequence ID" value="NZ_VFPJ01000001.1"/>
</dbReference>
<dbReference type="Gene3D" id="3.30.1330.230">
    <property type="match status" value="1"/>
</dbReference>
<dbReference type="Proteomes" id="UP000320773">
    <property type="component" value="Unassembled WGS sequence"/>
</dbReference>
<accession>A0A543G4U4</accession>
<dbReference type="PROSITE" id="PS51664">
    <property type="entry name" value="YCAO"/>
    <property type="match status" value="1"/>
</dbReference>
<dbReference type="EMBL" id="VFPJ01000001">
    <property type="protein sequence ID" value="TQM41101.1"/>
    <property type="molecule type" value="Genomic_DNA"/>
</dbReference>
<dbReference type="InterPro" id="IPR003776">
    <property type="entry name" value="YcaO-like_dom"/>
</dbReference>
<proteinExistence type="predicted"/>
<protein>
    <submittedName>
        <fullName evidence="2">Thiazole/oxazole-forming peptide maturase SagD family component</fullName>
    </submittedName>
</protein>
<dbReference type="AlphaFoldDB" id="A0A543G4U4"/>
<name>A0A543G4U4_9FLAO</name>
<gene>
    <name evidence="2" type="ORF">BC670_2035</name>
</gene>
<reference evidence="2 3" key="1">
    <citation type="submission" date="2019-06" db="EMBL/GenBank/DDBJ databases">
        <title>Genomic Encyclopedia of Archaeal and Bacterial Type Strains, Phase II (KMG-II): from individual species to whole genera.</title>
        <authorList>
            <person name="Goeker M."/>
        </authorList>
    </citation>
    <scope>NUCLEOTIDE SEQUENCE [LARGE SCALE GENOMIC DNA]</scope>
    <source>
        <strain evidence="2 3">DSM 24789</strain>
    </source>
</reference>
<dbReference type="PANTHER" id="PTHR37809:SF1">
    <property type="entry name" value="RIBOSOMAL PROTEIN S12 METHYLTHIOTRANSFERASE ACCESSORY FACTOR YCAO"/>
    <property type="match status" value="1"/>
</dbReference>
<dbReference type="Pfam" id="PF02624">
    <property type="entry name" value="YcaO"/>
    <property type="match status" value="1"/>
</dbReference>
<evidence type="ECO:0000259" key="1">
    <source>
        <dbReference type="PROSITE" id="PS51664"/>
    </source>
</evidence>
<evidence type="ECO:0000313" key="3">
    <source>
        <dbReference type="Proteomes" id="UP000320773"/>
    </source>
</evidence>
<organism evidence="2 3">
    <name type="scientific">Flavobacterium branchiophilum</name>
    <dbReference type="NCBI Taxonomy" id="55197"/>
    <lineage>
        <taxon>Bacteria</taxon>
        <taxon>Pseudomonadati</taxon>
        <taxon>Bacteroidota</taxon>
        <taxon>Flavobacteriia</taxon>
        <taxon>Flavobacteriales</taxon>
        <taxon>Flavobacteriaceae</taxon>
        <taxon>Flavobacterium</taxon>
    </lineage>
</organism>
<dbReference type="Gene3D" id="3.30.40.250">
    <property type="match status" value="1"/>
</dbReference>
<sequence length="425" mass="49931">MKPKIYGNSSFVNYPYMRVAKNIFMPKRLKERVFFANNLYTIGNNKEDITGGGISFDENEAYLSAMGEFSERYSTSFQLYKGLIKGSYNELSKEYRCFNPQDIKYFSEKQYESPNFKLNRLSNEREIHWSKCVDYFSEEEVLLPFFMVNVENIKEDGMFHYNTTTGSASHSTIEKSLISGFLECVERDAFSKFWYGQNFQAYRKFSSTFILEMFSDDEIIDELFNNNKIKFSIYDISEHSHCPTFVVFISFIINDRVYNSVGSASRFTQKEALIKATIEAYQGIEYTKLVCEEIKFPESIENGTDFSFMNSFRKHYAFYNVFPELIKNSPLLLDAYNFEFNYSENWIDNYSHHIKKFNKEELLKAGLNKVYYTNLTTVDVRQLGIEVTKIVTPQLHLLTGNHCYPYLGLFNDNKNLFTTYPHPFP</sequence>
<feature type="domain" description="YcaO" evidence="1">
    <location>
        <begin position="51"/>
        <end position="425"/>
    </location>
</feature>